<organism evidence="1 2">
    <name type="scientific">Pluteus cervinus</name>
    <dbReference type="NCBI Taxonomy" id="181527"/>
    <lineage>
        <taxon>Eukaryota</taxon>
        <taxon>Fungi</taxon>
        <taxon>Dikarya</taxon>
        <taxon>Basidiomycota</taxon>
        <taxon>Agaricomycotina</taxon>
        <taxon>Agaricomycetes</taxon>
        <taxon>Agaricomycetidae</taxon>
        <taxon>Agaricales</taxon>
        <taxon>Pluteineae</taxon>
        <taxon>Pluteaceae</taxon>
        <taxon>Pluteus</taxon>
    </lineage>
</organism>
<dbReference type="EMBL" id="ML208476">
    <property type="protein sequence ID" value="TFK64383.1"/>
    <property type="molecule type" value="Genomic_DNA"/>
</dbReference>
<gene>
    <name evidence="1" type="ORF">BDN72DRAFT_846630</name>
</gene>
<keyword evidence="2" id="KW-1185">Reference proteome</keyword>
<evidence type="ECO:0000313" key="2">
    <source>
        <dbReference type="Proteomes" id="UP000308600"/>
    </source>
</evidence>
<reference evidence="1 2" key="1">
    <citation type="journal article" date="2019" name="Nat. Ecol. Evol.">
        <title>Megaphylogeny resolves global patterns of mushroom evolution.</title>
        <authorList>
            <person name="Varga T."/>
            <person name="Krizsan K."/>
            <person name="Foldi C."/>
            <person name="Dima B."/>
            <person name="Sanchez-Garcia M."/>
            <person name="Sanchez-Ramirez S."/>
            <person name="Szollosi G.J."/>
            <person name="Szarkandi J.G."/>
            <person name="Papp V."/>
            <person name="Albert L."/>
            <person name="Andreopoulos W."/>
            <person name="Angelini C."/>
            <person name="Antonin V."/>
            <person name="Barry K.W."/>
            <person name="Bougher N.L."/>
            <person name="Buchanan P."/>
            <person name="Buyck B."/>
            <person name="Bense V."/>
            <person name="Catcheside P."/>
            <person name="Chovatia M."/>
            <person name="Cooper J."/>
            <person name="Damon W."/>
            <person name="Desjardin D."/>
            <person name="Finy P."/>
            <person name="Geml J."/>
            <person name="Haridas S."/>
            <person name="Hughes K."/>
            <person name="Justo A."/>
            <person name="Karasinski D."/>
            <person name="Kautmanova I."/>
            <person name="Kiss B."/>
            <person name="Kocsube S."/>
            <person name="Kotiranta H."/>
            <person name="LaButti K.M."/>
            <person name="Lechner B.E."/>
            <person name="Liimatainen K."/>
            <person name="Lipzen A."/>
            <person name="Lukacs Z."/>
            <person name="Mihaltcheva S."/>
            <person name="Morgado L.N."/>
            <person name="Niskanen T."/>
            <person name="Noordeloos M.E."/>
            <person name="Ohm R.A."/>
            <person name="Ortiz-Santana B."/>
            <person name="Ovrebo C."/>
            <person name="Racz N."/>
            <person name="Riley R."/>
            <person name="Savchenko A."/>
            <person name="Shiryaev A."/>
            <person name="Soop K."/>
            <person name="Spirin V."/>
            <person name="Szebenyi C."/>
            <person name="Tomsovsky M."/>
            <person name="Tulloss R.E."/>
            <person name="Uehling J."/>
            <person name="Grigoriev I.V."/>
            <person name="Vagvolgyi C."/>
            <person name="Papp T."/>
            <person name="Martin F.M."/>
            <person name="Miettinen O."/>
            <person name="Hibbett D.S."/>
            <person name="Nagy L.G."/>
        </authorList>
    </citation>
    <scope>NUCLEOTIDE SEQUENCE [LARGE SCALE GENOMIC DNA]</scope>
    <source>
        <strain evidence="1 2">NL-1719</strain>
    </source>
</reference>
<evidence type="ECO:0000313" key="1">
    <source>
        <dbReference type="EMBL" id="TFK64383.1"/>
    </source>
</evidence>
<dbReference type="Proteomes" id="UP000308600">
    <property type="component" value="Unassembled WGS sequence"/>
</dbReference>
<sequence>MAQFVLLLLFGVLTAYQLLLLVIDLFRPMKKRRHLLIPLLLTLLLFLSSYILNATFLMLVYSKPDPMGSTGFATAANVTSILSDFSLLATLAYYLWDESLIKILSGYVFVQGIPFIAATALALRSVHQEWLVNGGVNLATGQLPDPTGTRDMYMWYMGHNFTTIVLLVLGFLTSLPMEVSKSIFALSGSLVFYVVYLGVQYARDKPPISVEVVNRWFILDILVRGTLRAVITLYYSRTCVCFPTVYG</sequence>
<accession>A0ACD3AEP3</accession>
<proteinExistence type="predicted"/>
<name>A0ACD3AEP3_9AGAR</name>
<protein>
    <submittedName>
        <fullName evidence="1">Uncharacterized protein</fullName>
    </submittedName>
</protein>